<feature type="compositionally biased region" description="Acidic residues" evidence="1">
    <location>
        <begin position="38"/>
        <end position="53"/>
    </location>
</feature>
<evidence type="ECO:0000256" key="1">
    <source>
        <dbReference type="SAM" id="MobiDB-lite"/>
    </source>
</evidence>
<dbReference type="AlphaFoldDB" id="A0A6G1LS37"/>
<dbReference type="Proteomes" id="UP000483672">
    <property type="component" value="Unassembled WGS sequence"/>
</dbReference>
<name>A0A6G1LS37_ORBOL</name>
<comment type="caution">
    <text evidence="3">The sequence shown here is derived from an EMBL/GenBank/DDBJ whole genome shotgun (WGS) entry which is preliminary data.</text>
</comment>
<evidence type="ECO:0000313" key="2">
    <source>
        <dbReference type="EMBL" id="KAF3196867.1"/>
    </source>
</evidence>
<accession>A0A6G1LS37</accession>
<dbReference type="EMBL" id="WIPF01000206">
    <property type="protein sequence ID" value="KAF3199855.1"/>
    <property type="molecule type" value="Genomic_DNA"/>
</dbReference>
<organism evidence="3 4">
    <name type="scientific">Orbilia oligospora</name>
    <name type="common">Nematode-trapping fungus</name>
    <name type="synonym">Arthrobotrys oligospora</name>
    <dbReference type="NCBI Taxonomy" id="2813651"/>
    <lineage>
        <taxon>Eukaryota</taxon>
        <taxon>Fungi</taxon>
        <taxon>Dikarya</taxon>
        <taxon>Ascomycota</taxon>
        <taxon>Pezizomycotina</taxon>
        <taxon>Orbiliomycetes</taxon>
        <taxon>Orbiliales</taxon>
        <taxon>Orbiliaceae</taxon>
        <taxon>Orbilia</taxon>
    </lineage>
</organism>
<feature type="region of interest" description="Disordered" evidence="1">
    <location>
        <begin position="21"/>
        <end position="78"/>
    </location>
</feature>
<dbReference type="Proteomes" id="UP000614610">
    <property type="component" value="Unassembled WGS sequence"/>
</dbReference>
<proteinExistence type="predicted"/>
<reference evidence="3 4" key="1">
    <citation type="submission" date="2019-06" db="EMBL/GenBank/DDBJ databases">
        <authorList>
            <person name="Palmer J.M."/>
        </authorList>
    </citation>
    <scope>NUCLEOTIDE SEQUENCE [LARGE SCALE GENOMIC DNA]</scope>
    <source>
        <strain evidence="3 4">TWF191</strain>
        <strain evidence="2">TWF679</strain>
    </source>
</reference>
<feature type="compositionally biased region" description="Polar residues" evidence="1">
    <location>
        <begin position="21"/>
        <end position="33"/>
    </location>
</feature>
<protein>
    <recommendedName>
        <fullName evidence="5">CCHC-type domain-containing protein</fullName>
    </recommendedName>
</protein>
<evidence type="ECO:0008006" key="5">
    <source>
        <dbReference type="Google" id="ProtNLM"/>
    </source>
</evidence>
<dbReference type="EMBL" id="WIWT01000191">
    <property type="protein sequence ID" value="KAF3196867.1"/>
    <property type="molecule type" value="Genomic_DNA"/>
</dbReference>
<sequence length="174" mass="19426">MPGCPKYDINIQTSDNKTILTLQKPGSDTHSQRSLGDLADDELEDESSTEEELSIGGDCIVQPPPKTSGHPRKIKNEEPLPPQLIHCESCHSVEHETLYCSLDYKPKPSLVVNIQQANFGVVGYRVRKDMKTCGLCMKVGHRMAECPNLWSIGLRKRKPVIQTQCWSPKRTKGG</sequence>
<evidence type="ECO:0000313" key="3">
    <source>
        <dbReference type="EMBL" id="KAF3199855.1"/>
    </source>
</evidence>
<gene>
    <name evidence="3" type="ORF">TWF191_004219</name>
    <name evidence="2" type="ORF">TWF679_004034</name>
</gene>
<dbReference type="OrthoDB" id="5316125at2759"/>
<evidence type="ECO:0000313" key="4">
    <source>
        <dbReference type="Proteomes" id="UP000483672"/>
    </source>
</evidence>